<dbReference type="Proteomes" id="UP000187439">
    <property type="component" value="Unassembled WGS sequence"/>
</dbReference>
<dbReference type="RefSeq" id="WP_076116673.1">
    <property type="nucleotide sequence ID" value="NZ_MPTC01000001.1"/>
</dbReference>
<keyword evidence="2" id="KW-0732">Signal</keyword>
<dbReference type="EMBL" id="MPTC01000001">
    <property type="protein sequence ID" value="OMD44301.1"/>
    <property type="molecule type" value="Genomic_DNA"/>
</dbReference>
<feature type="coiled-coil region" evidence="1">
    <location>
        <begin position="110"/>
        <end position="174"/>
    </location>
</feature>
<sequence>MKKKIVGIAAAALLLGGSIGFATSSSIIGAKVTGLYTIKQDGKKIADAAIINGSAYVPVRTISEATGTDLTVEGKTIILESKVTDKPAAISETDTTAADRTGTPKAIIEAAKLRERLAVAESSVQFLKEAIQQAEATAADLTSTADQEARRSYIADLNKRLVYTETEIAQIKEQLGE</sequence>
<protein>
    <recommendedName>
        <fullName evidence="5">Copper amine oxidase</fullName>
    </recommendedName>
</protein>
<gene>
    <name evidence="3" type="ORF">BSK52_01870</name>
</gene>
<proteinExistence type="predicted"/>
<keyword evidence="1" id="KW-0175">Coiled coil</keyword>
<evidence type="ECO:0008006" key="5">
    <source>
        <dbReference type="Google" id="ProtNLM"/>
    </source>
</evidence>
<evidence type="ECO:0000313" key="3">
    <source>
        <dbReference type="EMBL" id="OMD44301.1"/>
    </source>
</evidence>
<evidence type="ECO:0000256" key="2">
    <source>
        <dbReference type="SAM" id="SignalP"/>
    </source>
</evidence>
<feature type="signal peptide" evidence="2">
    <location>
        <begin position="1"/>
        <end position="22"/>
    </location>
</feature>
<reference evidence="3 4" key="1">
    <citation type="submission" date="2016-10" db="EMBL/GenBank/DDBJ databases">
        <title>Paenibacillus species isolates.</title>
        <authorList>
            <person name="Beno S.M."/>
        </authorList>
    </citation>
    <scope>NUCLEOTIDE SEQUENCE [LARGE SCALE GENOMIC DNA]</scope>
    <source>
        <strain evidence="3 4">FSL H7-0710</strain>
    </source>
</reference>
<comment type="caution">
    <text evidence="3">The sequence shown here is derived from an EMBL/GenBank/DDBJ whole genome shotgun (WGS) entry which is preliminary data.</text>
</comment>
<dbReference type="AlphaFoldDB" id="A0A1R0YAF5"/>
<organism evidence="3 4">
    <name type="scientific">Paenibacillus odorifer</name>
    <dbReference type="NCBI Taxonomy" id="189426"/>
    <lineage>
        <taxon>Bacteria</taxon>
        <taxon>Bacillati</taxon>
        <taxon>Bacillota</taxon>
        <taxon>Bacilli</taxon>
        <taxon>Bacillales</taxon>
        <taxon>Paenibacillaceae</taxon>
        <taxon>Paenibacillus</taxon>
    </lineage>
</organism>
<name>A0A1R0YAF5_9BACL</name>
<accession>A0A1R0YAF5</accession>
<dbReference type="OrthoDB" id="2663175at2"/>
<evidence type="ECO:0000313" key="4">
    <source>
        <dbReference type="Proteomes" id="UP000187439"/>
    </source>
</evidence>
<evidence type="ECO:0000256" key="1">
    <source>
        <dbReference type="SAM" id="Coils"/>
    </source>
</evidence>
<feature type="chain" id="PRO_5012390153" description="Copper amine oxidase" evidence="2">
    <location>
        <begin position="23"/>
        <end position="177"/>
    </location>
</feature>